<sequence length="454" mass="52120">MGSLLLGPSSVAQALHYCSGLAHPTNTTSFSLSRGVGVESAMGGQESFIYSFVARGTVVLSEYTEFTGNFPAIAAQCLQKLPSSNNKFTYKCDNHIFNFLVEDGYACYSGLRVSPKRCTIARAWRTPPIPFWWRSGGDNSTGIHWKKWAFVTLPKKLGGLGFHDLQLLNDALILKQLWRVETLPNLLALVNQNASWLWSIWMSVRDRYKKCLQINIGDGISNNIWGDPWASSIPFIKSARAVTVEPEIQKVWELMEEGGRQWNIPLVKQLFSDEDSEKILKIKNLDPHKKDRWIWNNEAMEKFSVAKVYSKLVTDKFRRLDIAESSTSANVVRKVRNRTWQLKVKGKLKHFMWKCFSAALPVKSELRRRGLFVDAICSSCGEQEVWKNSPIYWDIALDVSTKFRNWWQDVCSVNKLEVSKARILWVFKKEWLPAHVIVKLAMKDWQEFANMNSR</sequence>
<keyword evidence="2" id="KW-0472">Membrane</keyword>
<dbReference type="AlphaFoldDB" id="A0A5A7R760"/>
<dbReference type="InterPro" id="IPR011012">
    <property type="entry name" value="Longin-like_dom_sf"/>
</dbReference>
<evidence type="ECO:0000256" key="1">
    <source>
        <dbReference type="ARBA" id="ARBA00008025"/>
    </source>
</evidence>
<gene>
    <name evidence="5" type="ORF">STAS_29630</name>
</gene>
<evidence type="ECO:0000313" key="6">
    <source>
        <dbReference type="Proteomes" id="UP000325081"/>
    </source>
</evidence>
<dbReference type="CDD" id="cd14824">
    <property type="entry name" value="Longin"/>
    <property type="match status" value="1"/>
</dbReference>
<protein>
    <submittedName>
        <fullName evidence="5">Vesicle-associated membrane protein</fullName>
    </submittedName>
</protein>
<name>A0A5A7R760_STRAF</name>
<dbReference type="GO" id="GO:0012505">
    <property type="term" value="C:endomembrane system"/>
    <property type="evidence" value="ECO:0007669"/>
    <property type="project" value="UniProtKB-SubCell"/>
</dbReference>
<reference evidence="6" key="1">
    <citation type="journal article" date="2019" name="Curr. Biol.">
        <title>Genome Sequence of Striga asiatica Provides Insight into the Evolution of Plant Parasitism.</title>
        <authorList>
            <person name="Yoshida S."/>
            <person name="Kim S."/>
            <person name="Wafula E.K."/>
            <person name="Tanskanen J."/>
            <person name="Kim Y.M."/>
            <person name="Honaas L."/>
            <person name="Yang Z."/>
            <person name="Spallek T."/>
            <person name="Conn C.E."/>
            <person name="Ichihashi Y."/>
            <person name="Cheong K."/>
            <person name="Cui S."/>
            <person name="Der J.P."/>
            <person name="Gundlach H."/>
            <person name="Jiao Y."/>
            <person name="Hori C."/>
            <person name="Ishida J.K."/>
            <person name="Kasahara H."/>
            <person name="Kiba T."/>
            <person name="Kim M.S."/>
            <person name="Koo N."/>
            <person name="Laohavisit A."/>
            <person name="Lee Y.H."/>
            <person name="Lumba S."/>
            <person name="McCourt P."/>
            <person name="Mortimer J.C."/>
            <person name="Mutuku J.M."/>
            <person name="Nomura T."/>
            <person name="Sasaki-Sekimoto Y."/>
            <person name="Seto Y."/>
            <person name="Wang Y."/>
            <person name="Wakatake T."/>
            <person name="Sakakibara H."/>
            <person name="Demura T."/>
            <person name="Yamaguchi S."/>
            <person name="Yoneyama K."/>
            <person name="Manabe R.I."/>
            <person name="Nelson D.C."/>
            <person name="Schulman A.H."/>
            <person name="Timko M.P."/>
            <person name="dePamphilis C.W."/>
            <person name="Choi D."/>
            <person name="Shirasu K."/>
        </authorList>
    </citation>
    <scope>NUCLEOTIDE SEQUENCE [LARGE SCALE GENOMIC DNA]</scope>
    <source>
        <strain evidence="6">cv. UVA1</strain>
    </source>
</reference>
<evidence type="ECO:0000256" key="2">
    <source>
        <dbReference type="ARBA" id="ARBA00023136"/>
    </source>
</evidence>
<dbReference type="PANTHER" id="PTHR21136">
    <property type="entry name" value="SNARE PROTEINS"/>
    <property type="match status" value="1"/>
</dbReference>
<dbReference type="Gene3D" id="3.30.450.50">
    <property type="entry name" value="Longin domain"/>
    <property type="match status" value="1"/>
</dbReference>
<evidence type="ECO:0000313" key="5">
    <source>
        <dbReference type="EMBL" id="GER52194.1"/>
    </source>
</evidence>
<feature type="domain" description="Longin" evidence="4">
    <location>
        <begin position="52"/>
        <end position="106"/>
    </location>
</feature>
<evidence type="ECO:0000259" key="4">
    <source>
        <dbReference type="PROSITE" id="PS50859"/>
    </source>
</evidence>
<dbReference type="Pfam" id="PF13966">
    <property type="entry name" value="zf-RVT"/>
    <property type="match status" value="1"/>
</dbReference>
<dbReference type="EMBL" id="BKCP01010181">
    <property type="protein sequence ID" value="GER52194.1"/>
    <property type="molecule type" value="Genomic_DNA"/>
</dbReference>
<organism evidence="5 6">
    <name type="scientific">Striga asiatica</name>
    <name type="common">Asiatic witchweed</name>
    <name type="synonym">Buchnera asiatica</name>
    <dbReference type="NCBI Taxonomy" id="4170"/>
    <lineage>
        <taxon>Eukaryota</taxon>
        <taxon>Viridiplantae</taxon>
        <taxon>Streptophyta</taxon>
        <taxon>Embryophyta</taxon>
        <taxon>Tracheophyta</taxon>
        <taxon>Spermatophyta</taxon>
        <taxon>Magnoliopsida</taxon>
        <taxon>eudicotyledons</taxon>
        <taxon>Gunneridae</taxon>
        <taxon>Pentapetalae</taxon>
        <taxon>asterids</taxon>
        <taxon>lamiids</taxon>
        <taxon>Lamiales</taxon>
        <taxon>Orobanchaceae</taxon>
        <taxon>Buchnereae</taxon>
        <taxon>Striga</taxon>
    </lineage>
</organism>
<dbReference type="SUPFAM" id="SSF64356">
    <property type="entry name" value="SNARE-like"/>
    <property type="match status" value="1"/>
</dbReference>
<dbReference type="Proteomes" id="UP000325081">
    <property type="component" value="Unassembled WGS sequence"/>
</dbReference>
<dbReference type="OrthoDB" id="248747at2759"/>
<dbReference type="InterPro" id="IPR026960">
    <property type="entry name" value="RVT-Znf"/>
</dbReference>
<comment type="subcellular location">
    <subcellularLocation>
        <location evidence="3">Endomembrane system</location>
        <topology evidence="3">Single-pass type IV membrane protein</topology>
    </subcellularLocation>
</comment>
<dbReference type="PANTHER" id="PTHR21136:SF72">
    <property type="entry name" value="VESICLE-ASSOCIATED MEMBRANE PROTEIN 724"/>
    <property type="match status" value="1"/>
</dbReference>
<accession>A0A5A7R760</accession>
<keyword evidence="6" id="KW-1185">Reference proteome</keyword>
<proteinExistence type="inferred from homology"/>
<dbReference type="InterPro" id="IPR010908">
    <property type="entry name" value="Longin_dom"/>
</dbReference>
<comment type="similarity">
    <text evidence="1">Belongs to the synaptobrevin family.</text>
</comment>
<dbReference type="PROSITE" id="PS50859">
    <property type="entry name" value="LONGIN"/>
    <property type="match status" value="1"/>
</dbReference>
<evidence type="ECO:0000256" key="3">
    <source>
        <dbReference type="ARBA" id="ARBA00046280"/>
    </source>
</evidence>
<dbReference type="InterPro" id="IPR051097">
    <property type="entry name" value="Synaptobrevin-like_transport"/>
</dbReference>
<comment type="caution">
    <text evidence="5">The sequence shown here is derived from an EMBL/GenBank/DDBJ whole genome shotgun (WGS) entry which is preliminary data.</text>
</comment>